<evidence type="ECO:0000313" key="3">
    <source>
        <dbReference type="Proteomes" id="UP000321362"/>
    </source>
</evidence>
<dbReference type="Proteomes" id="UP000321362">
    <property type="component" value="Chromosome"/>
</dbReference>
<dbReference type="OrthoDB" id="772659at2"/>
<evidence type="ECO:0000256" key="1">
    <source>
        <dbReference type="SAM" id="SignalP"/>
    </source>
</evidence>
<protein>
    <submittedName>
        <fullName evidence="2">Uncharacterized protein</fullName>
    </submittedName>
</protein>
<gene>
    <name evidence="2" type="ORF">FSB76_04795</name>
</gene>
<accession>A0A5B8VV63</accession>
<keyword evidence="1" id="KW-0732">Signal</keyword>
<dbReference type="KEGG" id="mgk:FSB76_04795"/>
<feature type="chain" id="PRO_5022698675" evidence="1">
    <location>
        <begin position="21"/>
        <end position="118"/>
    </location>
</feature>
<sequence>MQSKTLLILLLIASPFLCSAQQGAATYTANFRGQQIKLNLANGFSGASQIQMGSVTYYANSGHPDASNHLMFQSRYIQKIEYFVLSNMHDSYDKLPAFINGKYYRGRNAVSIRFKLDK</sequence>
<reference evidence="2 3" key="1">
    <citation type="journal article" date="2013" name="J. Microbiol.">
        <title>Mucilaginibacter ginsenosidivorax sp. nov., with ginsenoside converting activity isolated from sediment.</title>
        <authorList>
            <person name="Kim J.K."/>
            <person name="Choi T.E."/>
            <person name="Liu Q.M."/>
            <person name="Park H.Y."/>
            <person name="Yi T.H."/>
            <person name="Yoon M.H."/>
            <person name="Kim S.C."/>
            <person name="Im W.T."/>
        </authorList>
    </citation>
    <scope>NUCLEOTIDE SEQUENCE [LARGE SCALE GENOMIC DNA]</scope>
    <source>
        <strain evidence="2 3">KHI28</strain>
    </source>
</reference>
<proteinExistence type="predicted"/>
<name>A0A5B8VV63_9SPHI</name>
<dbReference type="AlphaFoldDB" id="A0A5B8VV63"/>
<evidence type="ECO:0000313" key="2">
    <source>
        <dbReference type="EMBL" id="QEC75289.1"/>
    </source>
</evidence>
<organism evidence="2 3">
    <name type="scientific">Mucilaginibacter ginsenosidivorax</name>
    <dbReference type="NCBI Taxonomy" id="862126"/>
    <lineage>
        <taxon>Bacteria</taxon>
        <taxon>Pseudomonadati</taxon>
        <taxon>Bacteroidota</taxon>
        <taxon>Sphingobacteriia</taxon>
        <taxon>Sphingobacteriales</taxon>
        <taxon>Sphingobacteriaceae</taxon>
        <taxon>Mucilaginibacter</taxon>
    </lineage>
</organism>
<feature type="signal peptide" evidence="1">
    <location>
        <begin position="1"/>
        <end position="20"/>
    </location>
</feature>
<keyword evidence="3" id="KW-1185">Reference proteome</keyword>
<dbReference type="EMBL" id="CP042437">
    <property type="protein sequence ID" value="QEC75289.1"/>
    <property type="molecule type" value="Genomic_DNA"/>
</dbReference>
<dbReference type="RefSeq" id="WP_147052443.1">
    <property type="nucleotide sequence ID" value="NZ_CP042437.1"/>
</dbReference>